<comment type="caution">
    <text evidence="2">The sequence shown here is derived from an EMBL/GenBank/DDBJ whole genome shotgun (WGS) entry which is preliminary data.</text>
</comment>
<evidence type="ECO:0000313" key="2">
    <source>
        <dbReference type="EMBL" id="HHM02039.1"/>
    </source>
</evidence>
<gene>
    <name evidence="2" type="ORF">ENJ15_03435</name>
</gene>
<name>A0A7V5RP47_CALAY</name>
<dbReference type="Proteomes" id="UP000885771">
    <property type="component" value="Unassembled WGS sequence"/>
</dbReference>
<proteinExistence type="predicted"/>
<organism evidence="2">
    <name type="scientific">Caldithrix abyssi</name>
    <dbReference type="NCBI Taxonomy" id="187145"/>
    <lineage>
        <taxon>Bacteria</taxon>
        <taxon>Pseudomonadati</taxon>
        <taxon>Calditrichota</taxon>
        <taxon>Calditrichia</taxon>
        <taxon>Calditrichales</taxon>
        <taxon>Calditrichaceae</taxon>
        <taxon>Caldithrix</taxon>
    </lineage>
</organism>
<accession>A0A7V5RP47</accession>
<reference evidence="2" key="1">
    <citation type="journal article" date="2020" name="mSystems">
        <title>Genome- and Community-Level Interaction Insights into Carbon Utilization and Element Cycling Functions of Hydrothermarchaeota in Hydrothermal Sediment.</title>
        <authorList>
            <person name="Zhou Z."/>
            <person name="Liu Y."/>
            <person name="Xu W."/>
            <person name="Pan J."/>
            <person name="Luo Z.H."/>
            <person name="Li M."/>
        </authorList>
    </citation>
    <scope>NUCLEOTIDE SEQUENCE [LARGE SCALE GENOMIC DNA]</scope>
    <source>
        <strain evidence="2">HyVt-460</strain>
    </source>
</reference>
<dbReference type="Pfam" id="PF19089">
    <property type="entry name" value="DUF5777"/>
    <property type="match status" value="1"/>
</dbReference>
<dbReference type="EMBL" id="DRLI01000131">
    <property type="protein sequence ID" value="HHM02039.1"/>
    <property type="molecule type" value="Genomic_DNA"/>
</dbReference>
<feature type="domain" description="DUF5777" evidence="1">
    <location>
        <begin position="36"/>
        <end position="293"/>
    </location>
</feature>
<evidence type="ECO:0000259" key="1">
    <source>
        <dbReference type="Pfam" id="PF19089"/>
    </source>
</evidence>
<sequence>MWIKGLLYIVLLSTLADAQPSWKRKDGQRKAPLALFHSIQLASLPTTELLAKGDFFYEIAHRFGPVSSGMEGFFGLDGPVNMRTALAYGLSDRLMVTLGRSNIMDNVDLIFKYGIGEWDNPMLPMTFALRGGLALNSEVYGPGGKRRVRDRRNFQYFGQFIVNSVILEKRLGLGLAPSLVYNSFIFASDYRLKTKYTINFPFYAQYYFNRMWSLFAEYGMVTGGWQGGVTLAEAENFRSSNSVSAGVAIETGGHVFYLFVTNNRRLNSSQYLIGADAPFRLKKMVLAFSITRVL</sequence>
<protein>
    <recommendedName>
        <fullName evidence="1">DUF5777 domain-containing protein</fullName>
    </recommendedName>
</protein>
<dbReference type="InterPro" id="IPR045916">
    <property type="entry name" value="DUF5777"/>
</dbReference>
<dbReference type="AlphaFoldDB" id="A0A7V5RP47"/>